<gene>
    <name evidence="2" type="ORF">PS854_01411</name>
</gene>
<feature type="region of interest" description="Disordered" evidence="1">
    <location>
        <begin position="402"/>
        <end position="426"/>
    </location>
</feature>
<sequence>MHLTCLKRKSMPPIQNATAAGRPSRIHEWHGPDQMRSPLPNHLLHAHNDCASLQSIPVVKLNGDVPPPVLVAPTLFSQRPDFIDQTDLDQQWGALKKRLREGAICKPEAYAILSSGILQTPTGKAIAGLFADAMLRSIRPVGRLSKERLEEIVDVICHLPPAQWQAALGEGVRFSPGQSADSVTGFIQAQLERAGMQRDVRIANDELLSDTQWEAVQHVTLQARQYIRHSSDNPLNSALMMLEDMRNLRPTPQEARQYLAQFIGQLDNPPPGERVRWPERFPKEVEAVYAQLKPAEESKQSWLEWIIGPSWLESLVGQPVSLSASIKGLRETLTSAAPTESITQPLNRDRETSLLSQLQKFERSADFSTFTPTGPRIPTTLAESVVCALNVLSTVQPLLSIPNPPPHKLQGSQDLPVPPQDPGGEHPLDTAQIWPMWATLGLRAAQLDEFVTQFLNTVAPWNGANAQYVELAMDMPDDLRRVYEETTVPLDDAQSAVLATRMEHLGEQLHDWLNRMAVSLVSTGAAVLSHTGQLIENHPKVALGAFAAYMAMSNRYAAWFLPEAQDPARSSESSEFFYVSDSATQARENILVKLNDVLDEFPELVQALEQRLEQSTYVDPHLDLQLLDDIGAMLQQYTPSEPDISFLDRIDEVIELVQADETIEEEQLPDTTSTAQTTEPKVLIRKKRSLERVSAFGVHWMVEVVRERKMAEIPSDQRGEEIAPGYTLDILTDKVVKVLKAAEAITDPQTFIRDSVNTIIRESSLPSSLKQTLDPASTVDVKFKKKPLQGKQSEKSPQPERIQKFSLYELCVDYHLRVKKGDEEVTILWPKSFPKDLINTIVNANLQAAYKERITSTLERPDVKQLWMLSKEYELKAALESYKSSTNATVEGIKVVDGFLEGHAKSHLVYLNNPRENSPAKVSNAILLSGNLDETGLLVFLGGNNAVVELPAGSAQKRQLIENDTDLQTRLLDRIPLNQQLTREDTDFKYREPVSSIFGAYPLYAPVCLIRPRMR</sequence>
<evidence type="ECO:0000313" key="3">
    <source>
        <dbReference type="Proteomes" id="UP000327111"/>
    </source>
</evidence>
<proteinExistence type="predicted"/>
<evidence type="ECO:0000313" key="2">
    <source>
        <dbReference type="EMBL" id="VVO73329.1"/>
    </source>
</evidence>
<reference evidence="2 3" key="1">
    <citation type="submission" date="2019-09" db="EMBL/GenBank/DDBJ databases">
        <authorList>
            <person name="Chandra G."/>
            <person name="Truman W A."/>
        </authorList>
    </citation>
    <scope>NUCLEOTIDE SEQUENCE [LARGE SCALE GENOMIC DNA]</scope>
    <source>
        <strain evidence="2">PS854</strain>
    </source>
</reference>
<dbReference type="EMBL" id="CABVIF010000002">
    <property type="protein sequence ID" value="VVO73329.1"/>
    <property type="molecule type" value="Genomic_DNA"/>
</dbReference>
<dbReference type="AlphaFoldDB" id="A0A5E7I9H3"/>
<dbReference type="Proteomes" id="UP000327111">
    <property type="component" value="Unassembled WGS sequence"/>
</dbReference>
<organism evidence="2 3">
    <name type="scientific">Pseudomonas fluorescens</name>
    <dbReference type="NCBI Taxonomy" id="294"/>
    <lineage>
        <taxon>Bacteria</taxon>
        <taxon>Pseudomonadati</taxon>
        <taxon>Pseudomonadota</taxon>
        <taxon>Gammaproteobacteria</taxon>
        <taxon>Pseudomonadales</taxon>
        <taxon>Pseudomonadaceae</taxon>
        <taxon>Pseudomonas</taxon>
    </lineage>
</organism>
<name>A0A5E7I9H3_PSEFL</name>
<accession>A0A5E7I9H3</accession>
<feature type="region of interest" description="Disordered" evidence="1">
    <location>
        <begin position="1"/>
        <end position="40"/>
    </location>
</feature>
<protein>
    <submittedName>
        <fullName evidence="2">Uncharacterized protein</fullName>
    </submittedName>
</protein>
<feature type="compositionally biased region" description="Basic residues" evidence="1">
    <location>
        <begin position="1"/>
        <end position="10"/>
    </location>
</feature>
<evidence type="ECO:0000256" key="1">
    <source>
        <dbReference type="SAM" id="MobiDB-lite"/>
    </source>
</evidence>